<evidence type="ECO:0000313" key="4">
    <source>
        <dbReference type="EMBL" id="RKO83693.1"/>
    </source>
</evidence>
<organism evidence="4 5">
    <name type="scientific">Blyttiomyces helicus</name>
    <dbReference type="NCBI Taxonomy" id="388810"/>
    <lineage>
        <taxon>Eukaryota</taxon>
        <taxon>Fungi</taxon>
        <taxon>Fungi incertae sedis</taxon>
        <taxon>Chytridiomycota</taxon>
        <taxon>Chytridiomycota incertae sedis</taxon>
        <taxon>Chytridiomycetes</taxon>
        <taxon>Chytridiomycetes incertae sedis</taxon>
        <taxon>Blyttiomyces</taxon>
    </lineage>
</organism>
<dbReference type="GO" id="GO:0005509">
    <property type="term" value="F:calcium ion binding"/>
    <property type="evidence" value="ECO:0007669"/>
    <property type="project" value="InterPro"/>
</dbReference>
<evidence type="ECO:0000256" key="2">
    <source>
        <dbReference type="ARBA" id="ARBA00022837"/>
    </source>
</evidence>
<dbReference type="AlphaFoldDB" id="A0A4P9VY73"/>
<feature type="non-terminal residue" evidence="4">
    <location>
        <position position="1"/>
    </location>
</feature>
<evidence type="ECO:0000313" key="5">
    <source>
        <dbReference type="Proteomes" id="UP000269721"/>
    </source>
</evidence>
<protein>
    <recommendedName>
        <fullName evidence="3">EF-hand domain-containing protein</fullName>
    </recommendedName>
</protein>
<dbReference type="CDD" id="cd00051">
    <property type="entry name" value="EFh"/>
    <property type="match status" value="1"/>
</dbReference>
<evidence type="ECO:0000256" key="1">
    <source>
        <dbReference type="ARBA" id="ARBA00022737"/>
    </source>
</evidence>
<gene>
    <name evidence="4" type="ORF">BDK51DRAFT_20530</name>
</gene>
<dbReference type="InterPro" id="IPR011992">
    <property type="entry name" value="EF-hand-dom_pair"/>
</dbReference>
<dbReference type="SMART" id="SM00054">
    <property type="entry name" value="EFh"/>
    <property type="match status" value="1"/>
</dbReference>
<dbReference type="InterPro" id="IPR050145">
    <property type="entry name" value="Centrin_CML-like"/>
</dbReference>
<name>A0A4P9VY73_9FUNG</name>
<evidence type="ECO:0000259" key="3">
    <source>
        <dbReference type="PROSITE" id="PS50222"/>
    </source>
</evidence>
<dbReference type="Proteomes" id="UP000269721">
    <property type="component" value="Unassembled WGS sequence"/>
</dbReference>
<dbReference type="Gene3D" id="1.10.238.10">
    <property type="entry name" value="EF-hand"/>
    <property type="match status" value="1"/>
</dbReference>
<dbReference type="SUPFAM" id="SSF47473">
    <property type="entry name" value="EF-hand"/>
    <property type="match status" value="1"/>
</dbReference>
<dbReference type="PANTHER" id="PTHR23050">
    <property type="entry name" value="CALCIUM BINDING PROTEIN"/>
    <property type="match status" value="1"/>
</dbReference>
<dbReference type="PROSITE" id="PS50222">
    <property type="entry name" value="EF_HAND_2"/>
    <property type="match status" value="1"/>
</dbReference>
<proteinExistence type="predicted"/>
<keyword evidence="2" id="KW-0106">Calcium</keyword>
<dbReference type="OrthoDB" id="26525at2759"/>
<sequence>LPTVTERILDRDPLEEIRKAFQLFDDDGSGKISLRNLRRVAKEIGEPLDDEELQSMIDEFDLDQDGESEWTWEAGFV</sequence>
<dbReference type="EMBL" id="ML000942">
    <property type="protein sequence ID" value="RKO83693.1"/>
    <property type="molecule type" value="Genomic_DNA"/>
</dbReference>
<keyword evidence="5" id="KW-1185">Reference proteome</keyword>
<keyword evidence="1" id="KW-0677">Repeat</keyword>
<reference evidence="5" key="1">
    <citation type="journal article" date="2018" name="Nat. Microbiol.">
        <title>Leveraging single-cell genomics to expand the fungal tree of life.</title>
        <authorList>
            <person name="Ahrendt S.R."/>
            <person name="Quandt C.A."/>
            <person name="Ciobanu D."/>
            <person name="Clum A."/>
            <person name="Salamov A."/>
            <person name="Andreopoulos B."/>
            <person name="Cheng J.F."/>
            <person name="Woyke T."/>
            <person name="Pelin A."/>
            <person name="Henrissat B."/>
            <person name="Reynolds N.K."/>
            <person name="Benny G.L."/>
            <person name="Smith M.E."/>
            <person name="James T.Y."/>
            <person name="Grigoriev I.V."/>
        </authorList>
    </citation>
    <scope>NUCLEOTIDE SEQUENCE [LARGE SCALE GENOMIC DNA]</scope>
</reference>
<dbReference type="Pfam" id="PF13499">
    <property type="entry name" value="EF-hand_7"/>
    <property type="match status" value="1"/>
</dbReference>
<feature type="domain" description="EF-hand" evidence="3">
    <location>
        <begin position="12"/>
        <end position="47"/>
    </location>
</feature>
<dbReference type="FunFam" id="1.10.238.10:FF:000001">
    <property type="entry name" value="Calmodulin 1"/>
    <property type="match status" value="1"/>
</dbReference>
<accession>A0A4P9VY73</accession>
<dbReference type="InterPro" id="IPR002048">
    <property type="entry name" value="EF_hand_dom"/>
</dbReference>